<organism evidence="1 2">
    <name type="scientific">Staurois parvus</name>
    <dbReference type="NCBI Taxonomy" id="386267"/>
    <lineage>
        <taxon>Eukaryota</taxon>
        <taxon>Metazoa</taxon>
        <taxon>Chordata</taxon>
        <taxon>Craniata</taxon>
        <taxon>Vertebrata</taxon>
        <taxon>Euteleostomi</taxon>
        <taxon>Amphibia</taxon>
        <taxon>Batrachia</taxon>
        <taxon>Anura</taxon>
        <taxon>Neobatrachia</taxon>
        <taxon>Ranoidea</taxon>
        <taxon>Ranidae</taxon>
        <taxon>Staurois</taxon>
    </lineage>
</organism>
<gene>
    <name evidence="1" type="ORF">SPARVUS_LOCUS13480781</name>
</gene>
<protein>
    <submittedName>
        <fullName evidence="1">Uncharacterized protein</fullName>
    </submittedName>
</protein>
<name>A0ABN9G5C6_9NEOB</name>
<dbReference type="EMBL" id="CATNWA010017992">
    <property type="protein sequence ID" value="CAI9604573.1"/>
    <property type="molecule type" value="Genomic_DNA"/>
</dbReference>
<sequence>MHRICGLSIMDQSPDHYAQSADSIHSAGIVGRGCHQVLPHQVTSTL</sequence>
<feature type="non-terminal residue" evidence="1">
    <location>
        <position position="46"/>
    </location>
</feature>
<keyword evidence="2" id="KW-1185">Reference proteome</keyword>
<evidence type="ECO:0000313" key="2">
    <source>
        <dbReference type="Proteomes" id="UP001162483"/>
    </source>
</evidence>
<reference evidence="1" key="1">
    <citation type="submission" date="2023-05" db="EMBL/GenBank/DDBJ databases">
        <authorList>
            <person name="Stuckert A."/>
        </authorList>
    </citation>
    <scope>NUCLEOTIDE SEQUENCE</scope>
</reference>
<proteinExistence type="predicted"/>
<accession>A0ABN9G5C6</accession>
<evidence type="ECO:0000313" key="1">
    <source>
        <dbReference type="EMBL" id="CAI9604573.1"/>
    </source>
</evidence>
<dbReference type="Proteomes" id="UP001162483">
    <property type="component" value="Unassembled WGS sequence"/>
</dbReference>
<comment type="caution">
    <text evidence="1">The sequence shown here is derived from an EMBL/GenBank/DDBJ whole genome shotgun (WGS) entry which is preliminary data.</text>
</comment>